<proteinExistence type="predicted"/>
<dbReference type="EMBL" id="JANCMW010000160">
    <property type="protein sequence ID" value="MDF0752873.1"/>
    <property type="molecule type" value="Genomic_DNA"/>
</dbReference>
<accession>A0ABT5YGT3</accession>
<dbReference type="SUPFAM" id="SSF51182">
    <property type="entry name" value="RmlC-like cupins"/>
    <property type="match status" value="1"/>
</dbReference>
<dbReference type="Proteomes" id="UP001143391">
    <property type="component" value="Unassembled WGS sequence"/>
</dbReference>
<feature type="non-terminal residue" evidence="6">
    <location>
        <position position="90"/>
    </location>
</feature>
<dbReference type="Pfam" id="PF20510">
    <property type="entry name" value="HgmA_N"/>
    <property type="match status" value="1"/>
</dbReference>
<keyword evidence="3 6" id="KW-0560">Oxidoreductase</keyword>
<dbReference type="PANTHER" id="PTHR11056:SF0">
    <property type="entry name" value="HOMOGENTISATE 1,2-DIOXYGENASE"/>
    <property type="match status" value="1"/>
</dbReference>
<protein>
    <submittedName>
        <fullName evidence="6">Homogentisate 1,2-dioxygenase</fullName>
        <ecNumber evidence="6">1.13.11.5</ecNumber>
    </submittedName>
</protein>
<keyword evidence="1" id="KW-0479">Metal-binding</keyword>
<evidence type="ECO:0000256" key="1">
    <source>
        <dbReference type="ARBA" id="ARBA00022723"/>
    </source>
</evidence>
<keyword evidence="4" id="KW-0408">Iron</keyword>
<sequence length="90" mass="9874">VKHTGRFKGLSYPFWKTAPNVGDHELALGQYRWNPTPMPKESTDFIAGIRTMTTAGDALGQSGMAAHVYVANTSMVDDHFFNADGEMLVV</sequence>
<name>A0ABT5YGT3_9GAMM</name>
<evidence type="ECO:0000313" key="7">
    <source>
        <dbReference type="Proteomes" id="UP001143391"/>
    </source>
</evidence>
<comment type="caution">
    <text evidence="6">The sequence shown here is derived from an EMBL/GenBank/DDBJ whole genome shotgun (WGS) entry which is preliminary data.</text>
</comment>
<evidence type="ECO:0000256" key="4">
    <source>
        <dbReference type="ARBA" id="ARBA00023004"/>
    </source>
</evidence>
<evidence type="ECO:0000259" key="5">
    <source>
        <dbReference type="Pfam" id="PF20510"/>
    </source>
</evidence>
<evidence type="ECO:0000256" key="3">
    <source>
        <dbReference type="ARBA" id="ARBA00023002"/>
    </source>
</evidence>
<dbReference type="PANTHER" id="PTHR11056">
    <property type="entry name" value="HOMOGENTISATE 1,2-DIOXYGENASE"/>
    <property type="match status" value="1"/>
</dbReference>
<keyword evidence="2" id="KW-0223">Dioxygenase</keyword>
<dbReference type="EC" id="1.13.11.5" evidence="6"/>
<keyword evidence="7" id="KW-1185">Reference proteome</keyword>
<feature type="domain" description="Homogentisate 1,2-dioxygenase N-terminal" evidence="5">
    <location>
        <begin position="15"/>
        <end position="90"/>
    </location>
</feature>
<dbReference type="InterPro" id="IPR005708">
    <property type="entry name" value="Homogentis_dOase"/>
</dbReference>
<dbReference type="InterPro" id="IPR011051">
    <property type="entry name" value="RmlC_Cupin_sf"/>
</dbReference>
<dbReference type="RefSeq" id="WP_275710574.1">
    <property type="nucleotide sequence ID" value="NZ_JANCMW010000160.1"/>
</dbReference>
<dbReference type="GO" id="GO:0004411">
    <property type="term" value="F:homogentisate 1,2-dioxygenase activity"/>
    <property type="evidence" value="ECO:0007669"/>
    <property type="project" value="UniProtKB-EC"/>
</dbReference>
<gene>
    <name evidence="6" type="ORF">NLU14_21855</name>
</gene>
<dbReference type="InterPro" id="IPR046452">
    <property type="entry name" value="HgmA_N"/>
</dbReference>
<organism evidence="6 7">
    <name type="scientific">Marinobacter iranensis</name>
    <dbReference type="NCBI Taxonomy" id="2962607"/>
    <lineage>
        <taxon>Bacteria</taxon>
        <taxon>Pseudomonadati</taxon>
        <taxon>Pseudomonadota</taxon>
        <taxon>Gammaproteobacteria</taxon>
        <taxon>Pseudomonadales</taxon>
        <taxon>Marinobacteraceae</taxon>
        <taxon>Marinobacter</taxon>
    </lineage>
</organism>
<reference evidence="6" key="1">
    <citation type="submission" date="2022-07" db="EMBL/GenBank/DDBJ databases">
        <title>Marinobacter iranensis a new bacterium isolate from a hipersaline lake in Iran.</title>
        <authorList>
            <person name="Mohammad A.M.A."/>
            <person name="Cristina S.-P."/>
            <person name="Antonio V."/>
        </authorList>
    </citation>
    <scope>NUCLEOTIDE SEQUENCE</scope>
    <source>
        <strain evidence="6">71-i</strain>
    </source>
</reference>
<evidence type="ECO:0000256" key="2">
    <source>
        <dbReference type="ARBA" id="ARBA00022964"/>
    </source>
</evidence>
<feature type="non-terminal residue" evidence="6">
    <location>
        <position position="1"/>
    </location>
</feature>
<evidence type="ECO:0000313" key="6">
    <source>
        <dbReference type="EMBL" id="MDF0752873.1"/>
    </source>
</evidence>